<keyword evidence="2" id="KW-1185">Reference proteome</keyword>
<reference evidence="1 2" key="1">
    <citation type="submission" date="2015-12" db="EMBL/GenBank/DDBJ databases">
        <authorList>
            <person name="Pope W.H."/>
            <person name="Montgomery M.T."/>
            <person name="Garlena R.A."/>
            <person name="Russell D.A."/>
            <person name="Jacobs-Sera D."/>
            <person name="Hendrix R.W."/>
            <person name="Hatfull G.F."/>
        </authorList>
    </citation>
    <scope>NUCLEOTIDE SEQUENCE [LARGE SCALE GENOMIC DNA]</scope>
</reference>
<dbReference type="RefSeq" id="YP_010654863.1">
    <property type="nucleotide sequence ID" value="NC_070817.1"/>
</dbReference>
<organism evidence="1 2">
    <name type="scientific">Gordonia phage Howe</name>
    <dbReference type="NCBI Taxonomy" id="1777061"/>
    <lineage>
        <taxon>Viruses</taxon>
        <taxon>Duplodnaviria</taxon>
        <taxon>Heunggongvirae</taxon>
        <taxon>Uroviricota</taxon>
        <taxon>Caudoviricetes</taxon>
        <taxon>Howevirus</taxon>
        <taxon>Howevirus howe</taxon>
    </lineage>
</organism>
<dbReference type="PANTHER" id="PTHR41287:SF1">
    <property type="entry name" value="PROTEIN YMFN"/>
    <property type="match status" value="1"/>
</dbReference>
<dbReference type="GeneID" id="77930717"/>
<evidence type="ECO:0000313" key="1">
    <source>
        <dbReference type="EMBL" id="ALY07636.1"/>
    </source>
</evidence>
<proteinExistence type="predicted"/>
<dbReference type="Proteomes" id="UP000221715">
    <property type="component" value="Genome"/>
</dbReference>
<dbReference type="Gene3D" id="3.40.50.300">
    <property type="entry name" value="P-loop containing nucleotide triphosphate hydrolases"/>
    <property type="match status" value="1"/>
</dbReference>
<evidence type="ECO:0000313" key="2">
    <source>
        <dbReference type="Proteomes" id="UP000221715"/>
    </source>
</evidence>
<dbReference type="EMBL" id="KU252585">
    <property type="protein sequence ID" value="ALY07636.1"/>
    <property type="molecule type" value="Genomic_DNA"/>
</dbReference>
<name>A0A0U4JCX9_9CAUD</name>
<dbReference type="KEGG" id="vg:77930717"/>
<dbReference type="PANTHER" id="PTHR41287">
    <property type="match status" value="1"/>
</dbReference>
<dbReference type="InterPro" id="IPR027417">
    <property type="entry name" value="P-loop_NTPase"/>
</dbReference>
<protein>
    <submittedName>
        <fullName evidence="1">Terminase large subunit</fullName>
    </submittedName>
</protein>
<gene>
    <name evidence="1" type="primary">2</name>
    <name evidence="1" type="ORF">PBI_HOWE_2</name>
</gene>
<sequence length="527" mass="57611">MTATLSTISDFDVDAAFADIIAKEWPNLEGRQTPRSLCFTPGDTELGAKAALLAFRAGRIRSMPWQSWSLDQIMAKSPDGTWTHPECCLIVPRQNGKSLILVIRVLYGLFKLGENIVFSAHQWETAKSLWKRTWAIVKTTPWLNKLVESHTCSQGRGTIELTTGAKVVFTTRSANAGRGLDKVDLVIYDEAYDLTEADMAALSPTKMAADDPQTIYTSSAVNQEQHPNGQVLAAVRERLLAGEEGLFGAEWMAPEELDRSQPSTWRWANPSFGVIQTVKKLAAEFKAMTTAAGRKSFDVEYLGRGDWPTELTALEPVIDPDLWGDMGQANPPVKGSIALGVDMTADQKWVTIAAATWTEKDGKDLVRLEIGYHEAPSRAVVQKILELINRWDPCVLVINGTSPAKSLVPELANAGIEPELTSSSQMTEACSGFYTAAVNHELSHADDPRLTDALMGAEKKEFSGGAWGWDYRSDAVLSPLQAATLAFWGLQAYGIEVGPPPSPVFQKQTAGHGRGNRREFDALTAAF</sequence>
<accession>A0A0U4JCX9</accession>
<dbReference type="InterPro" id="IPR005021">
    <property type="entry name" value="Terminase_largesu-like"/>
</dbReference>